<dbReference type="InterPro" id="IPR001563">
    <property type="entry name" value="Peptidase_S10"/>
</dbReference>
<dbReference type="Proteomes" id="UP000241890">
    <property type="component" value="Unassembled WGS sequence"/>
</dbReference>
<feature type="transmembrane region" description="Helical" evidence="8">
    <location>
        <begin position="33"/>
        <end position="51"/>
    </location>
</feature>
<keyword evidence="10" id="KW-1185">Reference proteome</keyword>
<dbReference type="InParanoid" id="A0A2R5H0H3"/>
<dbReference type="OrthoDB" id="443318at2759"/>
<dbReference type="PANTHER" id="PTHR11802:SF472">
    <property type="entry name" value="SERINE CARBOXYPEPTIDASE CPVL-RELATED"/>
    <property type="match status" value="1"/>
</dbReference>
<dbReference type="GO" id="GO:0006508">
    <property type="term" value="P:proteolysis"/>
    <property type="evidence" value="ECO:0007669"/>
    <property type="project" value="UniProtKB-KW"/>
</dbReference>
<comment type="similarity">
    <text evidence="1 7">Belongs to the peptidase S10 family.</text>
</comment>
<dbReference type="PRINTS" id="PR00724">
    <property type="entry name" value="CRBOXYPTASEC"/>
</dbReference>
<sequence length="520" mass="57498">MRKDIEAHRAYAAFRDEDNVGEMTRPRKTSSRLWMLTALCLAVVGALVLWPPPLGTRTATMASTTTTRTTVEQDVDVGEAVDLTTFLPDRVQEGRDACRVPNDVLGGEDSWACLATVNETAQNKLFWWFVPPVNEAAKAQRKKAAPELEPMTIILWLQGGPGSSSLFGMFGEMGPFGLGPDLQLSPREWTWARKYGMLFVDNPAGTGFSVAEKGEYCDNTREQVSQQLVSLLRSFYTTFPELRKGKLVVAGESYGGHYTMGLSALLAKQDFVPFLGVSAGNAWIDPVHHVPRYPDVMYNLGIISAVERARIEDYTARATALIKAGRMSEAFTVWDAMINGDLLGAPSYFANVTGLTDYFNYMRMEEPPSEDLFGKFVDQPHVRKGIHVGSIPFGAHSRDVEMALRGDFMVSFRPEVEALLEASVPVLIYNGMLDVIIHPVLTAGMLERLEFPDAASYRAEPQRIWKDKKGVVAGYWKHAGSLTSVVLRGAGHMVPADQPEHAFHLIDTFIERASAAVQDN</sequence>
<evidence type="ECO:0000256" key="5">
    <source>
        <dbReference type="ARBA" id="ARBA00022801"/>
    </source>
</evidence>
<evidence type="ECO:0000256" key="8">
    <source>
        <dbReference type="SAM" id="Phobius"/>
    </source>
</evidence>
<keyword evidence="4" id="KW-0732">Signal</keyword>
<dbReference type="InterPro" id="IPR018202">
    <property type="entry name" value="Ser_caboxypep_ser_AS"/>
</dbReference>
<keyword evidence="8" id="KW-1133">Transmembrane helix</keyword>
<evidence type="ECO:0000256" key="1">
    <source>
        <dbReference type="ARBA" id="ARBA00009431"/>
    </source>
</evidence>
<dbReference type="PANTHER" id="PTHR11802">
    <property type="entry name" value="SERINE PROTEASE FAMILY S10 SERINE CARBOXYPEPTIDASE"/>
    <property type="match status" value="1"/>
</dbReference>
<evidence type="ECO:0000256" key="4">
    <source>
        <dbReference type="ARBA" id="ARBA00022729"/>
    </source>
</evidence>
<keyword evidence="6" id="KW-0325">Glycoprotein</keyword>
<keyword evidence="8" id="KW-0472">Membrane</keyword>
<proteinExistence type="inferred from homology"/>
<keyword evidence="5 7" id="KW-0378">Hydrolase</keyword>
<gene>
    <name evidence="9" type="ORF">FCC1311_100372</name>
</gene>
<comment type="caution">
    <text evidence="9">The sequence shown here is derived from an EMBL/GenBank/DDBJ whole genome shotgun (WGS) entry which is preliminary data.</text>
</comment>
<accession>A0A2R5H0H3</accession>
<reference evidence="9 10" key="1">
    <citation type="submission" date="2017-12" db="EMBL/GenBank/DDBJ databases">
        <title>Sequencing, de novo assembly and annotation of complete genome of a new Thraustochytrid species, strain FCC1311.</title>
        <authorList>
            <person name="Sedici K."/>
            <person name="Godart F."/>
            <person name="Aiese Cigliano R."/>
            <person name="Sanseverino W."/>
            <person name="Barakat M."/>
            <person name="Ortet P."/>
            <person name="Marechal E."/>
            <person name="Cagnac O."/>
            <person name="Amato A."/>
        </authorList>
    </citation>
    <scope>NUCLEOTIDE SEQUENCE [LARGE SCALE GENOMIC DNA]</scope>
</reference>
<evidence type="ECO:0000256" key="6">
    <source>
        <dbReference type="ARBA" id="ARBA00023180"/>
    </source>
</evidence>
<keyword evidence="3 7" id="KW-0645">Protease</keyword>
<dbReference type="EC" id="3.4.16.-" evidence="7"/>
<evidence type="ECO:0000256" key="2">
    <source>
        <dbReference type="ARBA" id="ARBA00022645"/>
    </source>
</evidence>
<organism evidence="9 10">
    <name type="scientific">Hondaea fermentalgiana</name>
    <dbReference type="NCBI Taxonomy" id="2315210"/>
    <lineage>
        <taxon>Eukaryota</taxon>
        <taxon>Sar</taxon>
        <taxon>Stramenopiles</taxon>
        <taxon>Bigyra</taxon>
        <taxon>Labyrinthulomycetes</taxon>
        <taxon>Thraustochytrida</taxon>
        <taxon>Thraustochytriidae</taxon>
        <taxon>Hondaea</taxon>
    </lineage>
</organism>
<dbReference type="InterPro" id="IPR029058">
    <property type="entry name" value="AB_hydrolase_fold"/>
</dbReference>
<protein>
    <recommendedName>
        <fullName evidence="7">Carboxypeptidase</fullName>
        <ecNumber evidence="7">3.4.16.-</ecNumber>
    </recommendedName>
</protein>
<dbReference type="PROSITE" id="PS00131">
    <property type="entry name" value="CARBOXYPEPT_SER_SER"/>
    <property type="match status" value="1"/>
</dbReference>
<evidence type="ECO:0000256" key="3">
    <source>
        <dbReference type="ARBA" id="ARBA00022670"/>
    </source>
</evidence>
<dbReference type="SUPFAM" id="SSF53474">
    <property type="entry name" value="alpha/beta-Hydrolases"/>
    <property type="match status" value="1"/>
</dbReference>
<evidence type="ECO:0000256" key="7">
    <source>
        <dbReference type="RuleBase" id="RU361156"/>
    </source>
</evidence>
<evidence type="ECO:0000313" key="9">
    <source>
        <dbReference type="EMBL" id="GBG33814.1"/>
    </source>
</evidence>
<dbReference type="Gene3D" id="3.40.50.1820">
    <property type="entry name" value="alpha/beta hydrolase"/>
    <property type="match status" value="1"/>
</dbReference>
<keyword evidence="8" id="KW-0812">Transmembrane</keyword>
<dbReference type="GO" id="GO:0004185">
    <property type="term" value="F:serine-type carboxypeptidase activity"/>
    <property type="evidence" value="ECO:0007669"/>
    <property type="project" value="UniProtKB-UniRule"/>
</dbReference>
<dbReference type="EMBL" id="BEYU01000170">
    <property type="protein sequence ID" value="GBG33814.1"/>
    <property type="molecule type" value="Genomic_DNA"/>
</dbReference>
<evidence type="ECO:0000313" key="10">
    <source>
        <dbReference type="Proteomes" id="UP000241890"/>
    </source>
</evidence>
<name>A0A2R5H0H3_9STRA</name>
<dbReference type="AlphaFoldDB" id="A0A2R5H0H3"/>
<keyword evidence="2 7" id="KW-0121">Carboxypeptidase</keyword>
<dbReference type="Pfam" id="PF00450">
    <property type="entry name" value="Peptidase_S10"/>
    <property type="match status" value="1"/>
</dbReference>